<dbReference type="Gene3D" id="6.10.140.2220">
    <property type="match status" value="1"/>
</dbReference>
<evidence type="ECO:0000256" key="1">
    <source>
        <dbReference type="ARBA" id="ARBA00022723"/>
    </source>
</evidence>
<evidence type="ECO:0000256" key="4">
    <source>
        <dbReference type="PROSITE-ProRule" id="PRU00134"/>
    </source>
</evidence>
<name>A0A1M2VXB6_TRAPU</name>
<protein>
    <recommendedName>
        <fullName evidence="5">MYND-type domain-containing protein</fullName>
    </recommendedName>
</protein>
<keyword evidence="7" id="KW-1185">Reference proteome</keyword>
<evidence type="ECO:0000313" key="7">
    <source>
        <dbReference type="Proteomes" id="UP000184267"/>
    </source>
</evidence>
<dbReference type="Proteomes" id="UP000184267">
    <property type="component" value="Unassembled WGS sequence"/>
</dbReference>
<dbReference type="AlphaFoldDB" id="A0A1M2VXB6"/>
<dbReference type="PROSITE" id="PS50865">
    <property type="entry name" value="ZF_MYND_2"/>
    <property type="match status" value="1"/>
</dbReference>
<dbReference type="EMBL" id="MNAD01000505">
    <property type="protein sequence ID" value="OJT12247.1"/>
    <property type="molecule type" value="Genomic_DNA"/>
</dbReference>
<comment type="caution">
    <text evidence="6">The sequence shown here is derived from an EMBL/GenBank/DDBJ whole genome shotgun (WGS) entry which is preliminary data.</text>
</comment>
<sequence length="225" mass="24511">MDVAHAHSGCTPGSCDDIGPVAYAGHLARCAHCKKRERELPADTKLKRCAGCSIIMYCSRECQKAAWPRHRYSCHRPQDAQGGSGSLAGYDTPIALAQAVTDWADGVHGTALSIIAAAMVGARGGIAANRTSRILLFEFTLGDDTSDSGNPAEAFSLTNVSIVHKDEVYAMISSWDDFTAERQRKKEWFRRRLPPHETLLDIMPAVSRVVGTNHASTHYYPIIAL</sequence>
<dbReference type="GO" id="GO:0008270">
    <property type="term" value="F:zinc ion binding"/>
    <property type="evidence" value="ECO:0007669"/>
    <property type="project" value="UniProtKB-KW"/>
</dbReference>
<dbReference type="Pfam" id="PF01753">
    <property type="entry name" value="zf-MYND"/>
    <property type="match status" value="1"/>
</dbReference>
<keyword evidence="3" id="KW-0862">Zinc</keyword>
<proteinExistence type="predicted"/>
<evidence type="ECO:0000259" key="5">
    <source>
        <dbReference type="PROSITE" id="PS50865"/>
    </source>
</evidence>
<dbReference type="OrthoDB" id="2754812at2759"/>
<dbReference type="InterPro" id="IPR002893">
    <property type="entry name" value="Znf_MYND"/>
</dbReference>
<keyword evidence="2 4" id="KW-0863">Zinc-finger</keyword>
<keyword evidence="1" id="KW-0479">Metal-binding</keyword>
<reference evidence="6 7" key="1">
    <citation type="submission" date="2016-10" db="EMBL/GenBank/DDBJ databases">
        <title>Genome sequence of the basidiomycete white-rot fungus Trametes pubescens.</title>
        <authorList>
            <person name="Makela M.R."/>
            <person name="Granchi Z."/>
            <person name="Peng M."/>
            <person name="De Vries R.P."/>
            <person name="Grigoriev I."/>
            <person name="Riley R."/>
            <person name="Hilden K."/>
        </authorList>
    </citation>
    <scope>NUCLEOTIDE SEQUENCE [LARGE SCALE GENOMIC DNA]</scope>
    <source>
        <strain evidence="6 7">FBCC735</strain>
    </source>
</reference>
<evidence type="ECO:0000313" key="6">
    <source>
        <dbReference type="EMBL" id="OJT12247.1"/>
    </source>
</evidence>
<gene>
    <name evidence="6" type="ORF">TRAPUB_11206</name>
</gene>
<dbReference type="STRING" id="154538.A0A1M2VXB6"/>
<dbReference type="SUPFAM" id="SSF144232">
    <property type="entry name" value="HIT/MYND zinc finger-like"/>
    <property type="match status" value="1"/>
</dbReference>
<accession>A0A1M2VXB6</accession>
<feature type="domain" description="MYND-type" evidence="5">
    <location>
        <begin position="30"/>
        <end position="74"/>
    </location>
</feature>
<organism evidence="6 7">
    <name type="scientific">Trametes pubescens</name>
    <name type="common">White-rot fungus</name>
    <dbReference type="NCBI Taxonomy" id="154538"/>
    <lineage>
        <taxon>Eukaryota</taxon>
        <taxon>Fungi</taxon>
        <taxon>Dikarya</taxon>
        <taxon>Basidiomycota</taxon>
        <taxon>Agaricomycotina</taxon>
        <taxon>Agaricomycetes</taxon>
        <taxon>Polyporales</taxon>
        <taxon>Polyporaceae</taxon>
        <taxon>Trametes</taxon>
    </lineage>
</organism>
<evidence type="ECO:0000256" key="2">
    <source>
        <dbReference type="ARBA" id="ARBA00022771"/>
    </source>
</evidence>
<dbReference type="PROSITE" id="PS01360">
    <property type="entry name" value="ZF_MYND_1"/>
    <property type="match status" value="1"/>
</dbReference>
<evidence type="ECO:0000256" key="3">
    <source>
        <dbReference type="ARBA" id="ARBA00022833"/>
    </source>
</evidence>